<reference evidence="1 2" key="1">
    <citation type="journal article" date="2022" name="Allergy">
        <title>Genome assembly and annotation of Periplaneta americana reveal a comprehensive cockroach allergen profile.</title>
        <authorList>
            <person name="Wang L."/>
            <person name="Xiong Q."/>
            <person name="Saelim N."/>
            <person name="Wang L."/>
            <person name="Nong W."/>
            <person name="Wan A.T."/>
            <person name="Shi M."/>
            <person name="Liu X."/>
            <person name="Cao Q."/>
            <person name="Hui J.H.L."/>
            <person name="Sookrung N."/>
            <person name="Leung T.F."/>
            <person name="Tungtrongchitr A."/>
            <person name="Tsui S.K.W."/>
        </authorList>
    </citation>
    <scope>NUCLEOTIDE SEQUENCE [LARGE SCALE GENOMIC DNA]</scope>
    <source>
        <strain evidence="1">PWHHKU_190912</strain>
    </source>
</reference>
<dbReference type="EMBL" id="JAJSOF020000027">
    <property type="protein sequence ID" value="KAJ4433077.1"/>
    <property type="molecule type" value="Genomic_DNA"/>
</dbReference>
<protein>
    <submittedName>
        <fullName evidence="1">Uncharacterized protein</fullName>
    </submittedName>
</protein>
<sequence length="111" mass="12714">MHSVDVVGDIEMIFDKMKPKIRHRLYDIVFTFGENLGKTEPDLTPMDFYLWGTVKDEVYRRKPRTLEDLRQEITAACAGISIETLTDLAAATARRCLVCQAANGEHFEHLK</sequence>
<dbReference type="Gene3D" id="3.30.420.10">
    <property type="entry name" value="Ribonuclease H-like superfamily/Ribonuclease H"/>
    <property type="match status" value="1"/>
</dbReference>
<evidence type="ECO:0000313" key="1">
    <source>
        <dbReference type="EMBL" id="KAJ4433077.1"/>
    </source>
</evidence>
<comment type="caution">
    <text evidence="1">The sequence shown here is derived from an EMBL/GenBank/DDBJ whole genome shotgun (WGS) entry which is preliminary data.</text>
</comment>
<dbReference type="PANTHER" id="PTHR47326:SF1">
    <property type="entry name" value="HTH PSQ-TYPE DOMAIN-CONTAINING PROTEIN"/>
    <property type="match status" value="1"/>
</dbReference>
<accession>A0ABQ8SG44</accession>
<dbReference type="PANTHER" id="PTHR47326">
    <property type="entry name" value="TRANSPOSABLE ELEMENT TC3 TRANSPOSASE-LIKE PROTEIN"/>
    <property type="match status" value="1"/>
</dbReference>
<name>A0ABQ8SG44_PERAM</name>
<evidence type="ECO:0000313" key="2">
    <source>
        <dbReference type="Proteomes" id="UP001148838"/>
    </source>
</evidence>
<dbReference type="Proteomes" id="UP001148838">
    <property type="component" value="Unassembled WGS sequence"/>
</dbReference>
<gene>
    <name evidence="1" type="ORF">ANN_15334</name>
</gene>
<proteinExistence type="predicted"/>
<organism evidence="1 2">
    <name type="scientific">Periplaneta americana</name>
    <name type="common">American cockroach</name>
    <name type="synonym">Blatta americana</name>
    <dbReference type="NCBI Taxonomy" id="6978"/>
    <lineage>
        <taxon>Eukaryota</taxon>
        <taxon>Metazoa</taxon>
        <taxon>Ecdysozoa</taxon>
        <taxon>Arthropoda</taxon>
        <taxon>Hexapoda</taxon>
        <taxon>Insecta</taxon>
        <taxon>Pterygota</taxon>
        <taxon>Neoptera</taxon>
        <taxon>Polyneoptera</taxon>
        <taxon>Dictyoptera</taxon>
        <taxon>Blattodea</taxon>
        <taxon>Blattoidea</taxon>
        <taxon>Blattidae</taxon>
        <taxon>Blattinae</taxon>
        <taxon>Periplaneta</taxon>
    </lineage>
</organism>
<keyword evidence="2" id="KW-1185">Reference proteome</keyword>
<dbReference type="InterPro" id="IPR036397">
    <property type="entry name" value="RNaseH_sf"/>
</dbReference>